<dbReference type="GO" id="GO:0008879">
    <property type="term" value="F:glucose-1-phosphate thymidylyltransferase activity"/>
    <property type="evidence" value="ECO:0007669"/>
    <property type="project" value="UniProtKB-EC"/>
</dbReference>
<dbReference type="Pfam" id="PF13562">
    <property type="entry name" value="NTP_transf_4"/>
    <property type="match status" value="1"/>
</dbReference>
<evidence type="ECO:0000313" key="2">
    <source>
        <dbReference type="Proteomes" id="UP000014974"/>
    </source>
</evidence>
<dbReference type="eggNOG" id="COG1207">
    <property type="taxonomic scope" value="Bacteria"/>
</dbReference>
<name>S7V784_9BACT</name>
<keyword evidence="1" id="KW-0808">Transferase</keyword>
<proteinExistence type="predicted"/>
<protein>
    <submittedName>
        <fullName evidence="1">Glucose-1-phosphate thymidylyltransferase</fullName>
        <ecNumber evidence="1">2.7.7.24</ecNumber>
    </submittedName>
</protein>
<organism evidence="1 2">
    <name type="scientific">Cyclobacterium qasimii M12-11B</name>
    <dbReference type="NCBI Taxonomy" id="641524"/>
    <lineage>
        <taxon>Bacteria</taxon>
        <taxon>Pseudomonadati</taxon>
        <taxon>Bacteroidota</taxon>
        <taxon>Cytophagia</taxon>
        <taxon>Cytophagales</taxon>
        <taxon>Cyclobacteriaceae</taxon>
        <taxon>Cyclobacterium</taxon>
    </lineage>
</organism>
<sequence>MKKWQSLLHAKDLGFLTQNYLQSKFPPLAVKALYINGALCPDEDLVNAINELKETRPFGIKTPYWPHFLISQSSSTVIICLIKNGLIMIRK</sequence>
<dbReference type="EMBL" id="ATNM01000180">
    <property type="protein sequence ID" value="EPR65766.1"/>
    <property type="molecule type" value="Genomic_DNA"/>
</dbReference>
<evidence type="ECO:0000313" key="1">
    <source>
        <dbReference type="EMBL" id="EPR65766.1"/>
    </source>
</evidence>
<gene>
    <name evidence="1" type="ORF">ADICYQ_5223</name>
</gene>
<keyword evidence="1" id="KW-0548">Nucleotidyltransferase</keyword>
<dbReference type="InterPro" id="IPR023917">
    <property type="entry name" value="Bifunctiontional_GlmU_bac-type"/>
</dbReference>
<comment type="caution">
    <text evidence="1">The sequence shown here is derived from an EMBL/GenBank/DDBJ whole genome shotgun (WGS) entry which is preliminary data.</text>
</comment>
<dbReference type="AlphaFoldDB" id="S7V784"/>
<accession>S7V784</accession>
<reference evidence="1 2" key="1">
    <citation type="journal article" date="2013" name="Genome Announc.">
        <title>Draft Genome Sequence of Cyclobacterium qasimii Strain M12-11BT, Isolated from Arctic Marine Sediment.</title>
        <authorList>
            <person name="Shivaji S."/>
            <person name="Ara S."/>
            <person name="Singh A."/>
            <person name="Kumar Pinnaka A."/>
        </authorList>
    </citation>
    <scope>NUCLEOTIDE SEQUENCE [LARGE SCALE GENOMIC DNA]</scope>
    <source>
        <strain evidence="1 2">M12-11B</strain>
    </source>
</reference>
<dbReference type="STRING" id="641524.ADICYQ_5223"/>
<dbReference type="EC" id="2.7.7.24" evidence="1"/>
<dbReference type="Proteomes" id="UP000014974">
    <property type="component" value="Unassembled WGS sequence"/>
</dbReference>